<evidence type="ECO:0000256" key="1">
    <source>
        <dbReference type="SAM" id="MobiDB-lite"/>
    </source>
</evidence>
<feature type="compositionally biased region" description="Basic residues" evidence="1">
    <location>
        <begin position="1"/>
        <end position="11"/>
    </location>
</feature>
<gene>
    <name evidence="2" type="ORF">CH341_25140</name>
</gene>
<reference evidence="2 3" key="1">
    <citation type="submission" date="2017-07" db="EMBL/GenBank/DDBJ databases">
        <title>Draft Genome Sequences of Select Purple Nonsulfur Bacteria.</title>
        <authorList>
            <person name="Lasarre B."/>
            <person name="Mckinlay J.B."/>
        </authorList>
    </citation>
    <scope>NUCLEOTIDE SEQUENCE [LARGE SCALE GENOMIC DNA]</scope>
    <source>
        <strain evidence="2 3">DSM 5909</strain>
    </source>
</reference>
<dbReference type="Gene3D" id="3.40.190.10">
    <property type="entry name" value="Periplasmic binding protein-like II"/>
    <property type="match status" value="1"/>
</dbReference>
<protein>
    <recommendedName>
        <fullName evidence="4">SsuA/THI5-like domain-containing protein</fullName>
    </recommendedName>
</protein>
<accession>A0A327KMY0</accession>
<evidence type="ECO:0000313" key="2">
    <source>
        <dbReference type="EMBL" id="RAI39797.1"/>
    </source>
</evidence>
<evidence type="ECO:0008006" key="4">
    <source>
        <dbReference type="Google" id="ProtNLM"/>
    </source>
</evidence>
<evidence type="ECO:0000313" key="3">
    <source>
        <dbReference type="Proteomes" id="UP000249130"/>
    </source>
</evidence>
<sequence length="347" mass="37869">MADHPGRRHPGRLTAAPQASRPTMDPVPITLACWDYDRTLPILRGLVPIEGCAVHGTVLTPQEAFVRAFTGAEFDVSELSLSRQAQAVARGTNAYVAIPAFPSRAFRHASLYVRADRGIAAPQDLRGRRIGLVNFDDTAAVVIRGLLEDVYGVARADVTWVVGDLDRPRRDGIAVPALSAAVPVEASAPGDTLDRQLVEGRIDGLIGLVPPPCFQARDPVVRRLFPDWAREERAYWAATGLFPVMHVVGIRRSLAEQHPWLPKSVFAAFAAAKDLAMADLAMLQAPKTSLPWLVAAYEDTRALMGDDFWAYGIEANRAVLAATLRHLRQDGLLARDLVVEELFPLPV</sequence>
<dbReference type="Proteomes" id="UP000249130">
    <property type="component" value="Unassembled WGS sequence"/>
</dbReference>
<feature type="region of interest" description="Disordered" evidence="1">
    <location>
        <begin position="1"/>
        <end position="22"/>
    </location>
</feature>
<dbReference type="AlphaFoldDB" id="A0A327KMY0"/>
<name>A0A327KMY0_9BRAD</name>
<dbReference type="SUPFAM" id="SSF53850">
    <property type="entry name" value="Periplasmic binding protein-like II"/>
    <property type="match status" value="1"/>
</dbReference>
<dbReference type="EMBL" id="NPEX01000267">
    <property type="protein sequence ID" value="RAI39797.1"/>
    <property type="molecule type" value="Genomic_DNA"/>
</dbReference>
<comment type="caution">
    <text evidence="2">The sequence shown here is derived from an EMBL/GenBank/DDBJ whole genome shotgun (WGS) entry which is preliminary data.</text>
</comment>
<proteinExistence type="predicted"/>
<organism evidence="2 3">
    <name type="scientific">Rhodoplanes roseus</name>
    <dbReference type="NCBI Taxonomy" id="29409"/>
    <lineage>
        <taxon>Bacteria</taxon>
        <taxon>Pseudomonadati</taxon>
        <taxon>Pseudomonadota</taxon>
        <taxon>Alphaproteobacteria</taxon>
        <taxon>Hyphomicrobiales</taxon>
        <taxon>Nitrobacteraceae</taxon>
        <taxon>Rhodoplanes</taxon>
    </lineage>
</organism>
<keyword evidence="3" id="KW-1185">Reference proteome</keyword>